<organism evidence="3 4">
    <name type="scientific">Vallitalea pronyensis</name>
    <dbReference type="NCBI Taxonomy" id="1348613"/>
    <lineage>
        <taxon>Bacteria</taxon>
        <taxon>Bacillati</taxon>
        <taxon>Bacillota</taxon>
        <taxon>Clostridia</taxon>
        <taxon>Lachnospirales</taxon>
        <taxon>Vallitaleaceae</taxon>
        <taxon>Vallitalea</taxon>
    </lineage>
</organism>
<keyword evidence="1" id="KW-0812">Transmembrane</keyword>
<evidence type="ECO:0000256" key="1">
    <source>
        <dbReference type="SAM" id="Phobius"/>
    </source>
</evidence>
<reference evidence="3" key="1">
    <citation type="submission" date="2020-07" db="EMBL/GenBank/DDBJ databases">
        <title>Vallitalea pronyensis genome.</title>
        <authorList>
            <person name="Postec A."/>
        </authorList>
    </citation>
    <scope>NUCLEOTIDE SEQUENCE</scope>
    <source>
        <strain evidence="3">FatNI3</strain>
    </source>
</reference>
<dbReference type="SUPFAM" id="SSF52266">
    <property type="entry name" value="SGNH hydrolase"/>
    <property type="match status" value="1"/>
</dbReference>
<sequence length="365" mass="42160">MTYKKRRQNKIIKNILYILKWILLLPCILVDYLICSIIRLKRRRCPHNKQAMFIGIGILVLSCAMVYYMSGNVFFGMHKENSVPSVSAHEDSHNDKPMDMKKKEYGIQIGVDKPYNLFMHDMATQHKELTSSTFTDSPTDALNQEVKTNDMTVKENQSIDDNFFQKTLFIGNSRTKGLYLASAPKGATFYAHEGLLVNNALTKTFIKQKDNQLKISIPEALSKQSFDKVYLMFGTNELGWVSLDTFINYYQDIIDTVQQHNEDATIYVQAILPVSEKKSESTTIYTNDNIVRFNEKIMTMCKEENIHYLDTWASVANDKGVLPDEASTDGIHLNKTYTEIWLDYIRRHTIQETSIKMKDRMKHGI</sequence>
<name>A0A8J8MHF0_9FIRM</name>
<dbReference type="EMBL" id="CP058649">
    <property type="protein sequence ID" value="QUI21517.1"/>
    <property type="molecule type" value="Genomic_DNA"/>
</dbReference>
<feature type="transmembrane region" description="Helical" evidence="1">
    <location>
        <begin position="21"/>
        <end position="39"/>
    </location>
</feature>
<dbReference type="InterPro" id="IPR036514">
    <property type="entry name" value="SGNH_hydro_sf"/>
</dbReference>
<protein>
    <recommendedName>
        <fullName evidence="2">SGNH hydrolase-type esterase domain-containing protein</fullName>
    </recommendedName>
</protein>
<proteinExistence type="predicted"/>
<feature type="domain" description="SGNH hydrolase-type esterase" evidence="2">
    <location>
        <begin position="211"/>
        <end position="335"/>
    </location>
</feature>
<feature type="transmembrane region" description="Helical" evidence="1">
    <location>
        <begin position="51"/>
        <end position="69"/>
    </location>
</feature>
<gene>
    <name evidence="3" type="ORF">HZI73_04075</name>
</gene>
<dbReference type="Proteomes" id="UP000683246">
    <property type="component" value="Chromosome"/>
</dbReference>
<dbReference type="KEGG" id="vpy:HZI73_04075"/>
<evidence type="ECO:0000313" key="3">
    <source>
        <dbReference type="EMBL" id="QUI21517.1"/>
    </source>
</evidence>
<dbReference type="Pfam" id="PF13472">
    <property type="entry name" value="Lipase_GDSL_2"/>
    <property type="match status" value="1"/>
</dbReference>
<dbReference type="RefSeq" id="WP_212696987.1">
    <property type="nucleotide sequence ID" value="NZ_CP058649.1"/>
</dbReference>
<dbReference type="InterPro" id="IPR013830">
    <property type="entry name" value="SGNH_hydro"/>
</dbReference>
<dbReference type="AlphaFoldDB" id="A0A8J8MHF0"/>
<keyword evidence="1" id="KW-0472">Membrane</keyword>
<evidence type="ECO:0000259" key="2">
    <source>
        <dbReference type="Pfam" id="PF13472"/>
    </source>
</evidence>
<accession>A0A8J8MHF0</accession>
<evidence type="ECO:0000313" key="4">
    <source>
        <dbReference type="Proteomes" id="UP000683246"/>
    </source>
</evidence>
<keyword evidence="4" id="KW-1185">Reference proteome</keyword>
<keyword evidence="1" id="KW-1133">Transmembrane helix</keyword>
<dbReference type="Gene3D" id="3.40.50.1110">
    <property type="entry name" value="SGNH hydrolase"/>
    <property type="match status" value="1"/>
</dbReference>